<gene>
    <name evidence="2" type="ORF">HAX54_037288</name>
</gene>
<keyword evidence="3" id="KW-1185">Reference proteome</keyword>
<reference evidence="2 3" key="1">
    <citation type="journal article" date="2021" name="BMC Genomics">
        <title>Datura genome reveals duplications of psychoactive alkaloid biosynthetic genes and high mutation rate following tissue culture.</title>
        <authorList>
            <person name="Rajewski A."/>
            <person name="Carter-House D."/>
            <person name="Stajich J."/>
            <person name="Litt A."/>
        </authorList>
    </citation>
    <scope>NUCLEOTIDE SEQUENCE [LARGE SCALE GENOMIC DNA]</scope>
    <source>
        <strain evidence="2">AR-01</strain>
    </source>
</reference>
<evidence type="ECO:0000256" key="1">
    <source>
        <dbReference type="SAM" id="MobiDB-lite"/>
    </source>
</evidence>
<comment type="caution">
    <text evidence="2">The sequence shown here is derived from an EMBL/GenBank/DDBJ whole genome shotgun (WGS) entry which is preliminary data.</text>
</comment>
<sequence length="132" mass="14605">KRRGRYGETKQKPSAYNSPAEATATTGVSWGEPCSAEAKAKIEKCMKDESGDIDKCCPILHSVIDNSCPCWVHAKITDTQLANLYFIYCDIVHPLCSTAHQLVGSRNIIAFLNLRTKLGFLGERSLELEEAE</sequence>
<feature type="non-terminal residue" evidence="2">
    <location>
        <position position="1"/>
    </location>
</feature>
<evidence type="ECO:0000313" key="2">
    <source>
        <dbReference type="EMBL" id="MCD7446081.1"/>
    </source>
</evidence>
<protein>
    <submittedName>
        <fullName evidence="2">Uncharacterized protein</fullName>
    </submittedName>
</protein>
<evidence type="ECO:0000313" key="3">
    <source>
        <dbReference type="Proteomes" id="UP000823775"/>
    </source>
</evidence>
<dbReference type="Proteomes" id="UP000823775">
    <property type="component" value="Unassembled WGS sequence"/>
</dbReference>
<dbReference type="EMBL" id="JACEIK010000005">
    <property type="protein sequence ID" value="MCD7446081.1"/>
    <property type="molecule type" value="Genomic_DNA"/>
</dbReference>
<proteinExistence type="predicted"/>
<feature type="compositionally biased region" description="Basic and acidic residues" evidence="1">
    <location>
        <begin position="1"/>
        <end position="11"/>
    </location>
</feature>
<accession>A0ABS8RIC8</accession>
<name>A0ABS8RIC8_DATST</name>
<feature type="region of interest" description="Disordered" evidence="1">
    <location>
        <begin position="1"/>
        <end position="28"/>
    </location>
</feature>
<organism evidence="2 3">
    <name type="scientific">Datura stramonium</name>
    <name type="common">Jimsonweed</name>
    <name type="synonym">Common thornapple</name>
    <dbReference type="NCBI Taxonomy" id="4076"/>
    <lineage>
        <taxon>Eukaryota</taxon>
        <taxon>Viridiplantae</taxon>
        <taxon>Streptophyta</taxon>
        <taxon>Embryophyta</taxon>
        <taxon>Tracheophyta</taxon>
        <taxon>Spermatophyta</taxon>
        <taxon>Magnoliopsida</taxon>
        <taxon>eudicotyledons</taxon>
        <taxon>Gunneridae</taxon>
        <taxon>Pentapetalae</taxon>
        <taxon>asterids</taxon>
        <taxon>lamiids</taxon>
        <taxon>Solanales</taxon>
        <taxon>Solanaceae</taxon>
        <taxon>Solanoideae</taxon>
        <taxon>Datureae</taxon>
        <taxon>Datura</taxon>
    </lineage>
</organism>